<comment type="caution">
    <text evidence="18">The sequence shown here is derived from an EMBL/GenBank/DDBJ whole genome shotgun (WGS) entry which is preliminary data.</text>
</comment>
<evidence type="ECO:0000256" key="15">
    <source>
        <dbReference type="RuleBase" id="RU363034"/>
    </source>
</evidence>
<evidence type="ECO:0000313" key="18">
    <source>
        <dbReference type="EMBL" id="KAH0554165.1"/>
    </source>
</evidence>
<dbReference type="InterPro" id="IPR036322">
    <property type="entry name" value="WD40_repeat_dom_sf"/>
</dbReference>
<dbReference type="SMART" id="SM00020">
    <property type="entry name" value="Tryp_SPc"/>
    <property type="match status" value="1"/>
</dbReference>
<dbReference type="PROSITE" id="PS00678">
    <property type="entry name" value="WD_REPEATS_1"/>
    <property type="match status" value="2"/>
</dbReference>
<feature type="disulfide bond" evidence="13">
    <location>
        <begin position="1351"/>
        <end position="1366"/>
    </location>
</feature>
<feature type="compositionally biased region" description="Low complexity" evidence="16">
    <location>
        <begin position="45"/>
        <end position="55"/>
    </location>
</feature>
<feature type="domain" description="Peptidase S1" evidence="17">
    <location>
        <begin position="1087"/>
        <end position="1318"/>
    </location>
</feature>
<dbReference type="PROSITE" id="PS00135">
    <property type="entry name" value="TRYPSIN_SER"/>
    <property type="match status" value="1"/>
</dbReference>
<keyword evidence="2" id="KW-0768">Sushi</keyword>
<feature type="disulfide bond" evidence="13">
    <location>
        <begin position="1960"/>
        <end position="1978"/>
    </location>
</feature>
<dbReference type="Pfam" id="PF00400">
    <property type="entry name" value="WD40"/>
    <property type="match status" value="5"/>
</dbReference>
<feature type="region of interest" description="Disordered" evidence="16">
    <location>
        <begin position="1"/>
        <end position="57"/>
    </location>
</feature>
<dbReference type="InterPro" id="IPR001254">
    <property type="entry name" value="Trypsin_dom"/>
</dbReference>
<proteinExistence type="predicted"/>
<feature type="disulfide bond" evidence="13">
    <location>
        <begin position="915"/>
        <end position="930"/>
    </location>
</feature>
<dbReference type="GO" id="GO:0006508">
    <property type="term" value="P:proteolysis"/>
    <property type="evidence" value="ECO:0007669"/>
    <property type="project" value="UniProtKB-KW"/>
</dbReference>
<dbReference type="FunFam" id="2.40.10.10:FF:000120">
    <property type="entry name" value="Putative serine protease"/>
    <property type="match status" value="1"/>
</dbReference>
<evidence type="ECO:0000256" key="4">
    <source>
        <dbReference type="ARBA" id="ARBA00022729"/>
    </source>
</evidence>
<dbReference type="SUPFAM" id="SSF57424">
    <property type="entry name" value="LDL receptor-like module"/>
    <property type="match status" value="6"/>
</dbReference>
<dbReference type="Gene3D" id="2.130.10.10">
    <property type="entry name" value="YVTN repeat-like/Quinoprotein amine dehydrogenase"/>
    <property type="match status" value="2"/>
</dbReference>
<comment type="catalytic activity">
    <reaction evidence="11">
        <text>Selective cleavage of 103-Arg-|-Ser-104 and 124-Ile-|-Ile-125 bonds in Limulus clotting factor B to form activated factor B. Cleavage of -Pro-Arg-|-Xaa- bonds in synthetic substrates.</text>
        <dbReference type="EC" id="3.4.21.84"/>
    </reaction>
</comment>
<dbReference type="CDD" id="cd00200">
    <property type="entry name" value="WD40"/>
    <property type="match status" value="1"/>
</dbReference>
<dbReference type="Gene3D" id="4.10.400.10">
    <property type="entry name" value="Low-density Lipoprotein Receptor"/>
    <property type="match status" value="8"/>
</dbReference>
<dbReference type="InterPro" id="IPR002172">
    <property type="entry name" value="LDrepeatLR_classA_rpt"/>
</dbReference>
<accession>A0AAV7INF3</accession>
<dbReference type="SUPFAM" id="SSF50978">
    <property type="entry name" value="WD40 repeat-like"/>
    <property type="match status" value="1"/>
</dbReference>
<dbReference type="InterPro" id="IPR018114">
    <property type="entry name" value="TRYPSIN_HIS"/>
</dbReference>
<evidence type="ECO:0000256" key="3">
    <source>
        <dbReference type="ARBA" id="ARBA00022670"/>
    </source>
</evidence>
<feature type="compositionally biased region" description="Polar residues" evidence="16">
    <location>
        <begin position="9"/>
        <end position="38"/>
    </location>
</feature>
<dbReference type="Pfam" id="PF09342">
    <property type="entry name" value="DUF1986"/>
    <property type="match status" value="1"/>
</dbReference>
<keyword evidence="1 14" id="KW-0853">WD repeat</keyword>
<dbReference type="PROSITE" id="PS50068">
    <property type="entry name" value="LDLRA_2"/>
    <property type="match status" value="7"/>
</dbReference>
<dbReference type="Pfam" id="PF00089">
    <property type="entry name" value="Trypsin"/>
    <property type="match status" value="1"/>
</dbReference>
<feature type="region of interest" description="Disordered" evidence="16">
    <location>
        <begin position="666"/>
        <end position="686"/>
    </location>
</feature>
<feature type="region of interest" description="Disordered" evidence="16">
    <location>
        <begin position="1440"/>
        <end position="1466"/>
    </location>
</feature>
<dbReference type="SMART" id="SM00320">
    <property type="entry name" value="WD40"/>
    <property type="match status" value="6"/>
</dbReference>
<evidence type="ECO:0000313" key="19">
    <source>
        <dbReference type="Proteomes" id="UP000826195"/>
    </source>
</evidence>
<keyword evidence="8 15" id="KW-0720">Serine protease</keyword>
<dbReference type="GO" id="GO:0004252">
    <property type="term" value="F:serine-type endopeptidase activity"/>
    <property type="evidence" value="ECO:0007669"/>
    <property type="project" value="InterPro"/>
</dbReference>
<feature type="region of interest" description="Disordered" evidence="16">
    <location>
        <begin position="614"/>
        <end position="633"/>
    </location>
</feature>
<dbReference type="PROSITE" id="PS01209">
    <property type="entry name" value="LDLRA_1"/>
    <property type="match status" value="2"/>
</dbReference>
<dbReference type="Gene3D" id="2.40.10.10">
    <property type="entry name" value="Trypsin-like serine proteases"/>
    <property type="match status" value="3"/>
</dbReference>
<feature type="disulfide bond" evidence="13">
    <location>
        <begin position="1332"/>
        <end position="1344"/>
    </location>
</feature>
<dbReference type="InterPro" id="IPR015943">
    <property type="entry name" value="WD40/YVTN_repeat-like_dom_sf"/>
</dbReference>
<dbReference type="InterPro" id="IPR023415">
    <property type="entry name" value="LDLR_class-A_CS"/>
</dbReference>
<protein>
    <recommendedName>
        <fullName evidence="12">limulus clotting factor C</fullName>
        <ecNumber evidence="12">3.4.21.84</ecNumber>
    </recommendedName>
</protein>
<keyword evidence="3 15" id="KW-0645">Protease</keyword>
<feature type="repeat" description="WD" evidence="14">
    <location>
        <begin position="240"/>
        <end position="284"/>
    </location>
</feature>
<feature type="disulfide bond" evidence="13">
    <location>
        <begin position="2106"/>
        <end position="2121"/>
    </location>
</feature>
<dbReference type="InterPro" id="IPR019775">
    <property type="entry name" value="WD40_repeat_CS"/>
</dbReference>
<dbReference type="InterPro" id="IPR009003">
    <property type="entry name" value="Peptidase_S1_PA"/>
</dbReference>
<dbReference type="PANTHER" id="PTHR24252:SF27">
    <property type="entry name" value="TRANSMEMBRANE PROTEASE SERINE 3-LIKE"/>
    <property type="match status" value="1"/>
</dbReference>
<evidence type="ECO:0000256" key="8">
    <source>
        <dbReference type="ARBA" id="ARBA00022825"/>
    </source>
</evidence>
<evidence type="ECO:0000256" key="11">
    <source>
        <dbReference type="ARBA" id="ARBA00052079"/>
    </source>
</evidence>
<organism evidence="18 19">
    <name type="scientific">Cotesia glomerata</name>
    <name type="common">Lepidopteran parasitic wasp</name>
    <name type="synonym">Apanteles glomeratus</name>
    <dbReference type="NCBI Taxonomy" id="32391"/>
    <lineage>
        <taxon>Eukaryota</taxon>
        <taxon>Metazoa</taxon>
        <taxon>Ecdysozoa</taxon>
        <taxon>Arthropoda</taxon>
        <taxon>Hexapoda</taxon>
        <taxon>Insecta</taxon>
        <taxon>Pterygota</taxon>
        <taxon>Neoptera</taxon>
        <taxon>Endopterygota</taxon>
        <taxon>Hymenoptera</taxon>
        <taxon>Apocrita</taxon>
        <taxon>Ichneumonoidea</taxon>
        <taxon>Braconidae</taxon>
        <taxon>Microgastrinae</taxon>
        <taxon>Cotesia</taxon>
    </lineage>
</organism>
<evidence type="ECO:0000256" key="12">
    <source>
        <dbReference type="ARBA" id="ARBA00066707"/>
    </source>
</evidence>
<feature type="disulfide bond" evidence="13">
    <location>
        <begin position="844"/>
        <end position="859"/>
    </location>
</feature>
<dbReference type="GO" id="GO:0042381">
    <property type="term" value="P:hemolymph coagulation"/>
    <property type="evidence" value="ECO:0007669"/>
    <property type="project" value="UniProtKB-KW"/>
</dbReference>
<feature type="compositionally biased region" description="Low complexity" evidence="16">
    <location>
        <begin position="674"/>
        <end position="685"/>
    </location>
</feature>
<sequence>MESCGPSFQEPSTSSCGPSSVQKPLTSSFQELSTSSCGPFSVQEPSTSASSTPTSQKKRPITIKPYYSLRYTLTGHTMAVSTVKFSPNGNWLVSSSADKSMRIWGACEKTIQGHRLGISDVAWSSDSTRLVSASDDKTLKIWSLRKCVKTLLAHTDPVTAVEFNRDGSFIISSGYDGICRIWNAATGRPLQTLVERDENDIVIPISFVKFSSNSKFILAANLNSTIKLWDYSRAKARKTYTGHTNEKYCLFASISVTGEKWIVSGSEDNLVYIWNLQTKELVQKLEGHKDVIISTSCHPTRNIIASAALEGIRKNQRELDELNINSYSIGRFKRDLSRGSTQQKQNVVKGKRNEKRQVFRGNALTDCFRLREECFYMINLINSNLKAAEIALANIQNEIWRIQPLDANTRSLLTCLQCSQYEQQNTIPYPTNLYPADLTAPENLIPYNYNYYYYMPAYYSNPIPKNNPVINNNNYKNPYTTSQVYGSPNTLKNMYSNNQPNVYIPTHNNNPISYNIPYYYKNNNPNYQIQNPSTQNIHFVPRPTNGQNFNYNPNIKFNNDNNNSSVNFSQKNKSSIISSNTSITSTEKPVTFSTVNAEPTRFTIPIEVPRFGKSREEIGSGSKVRDRMTTRETKNNNIIKQNYREVVGITEDPSVLKTLQLSSLKGETNQGMQSPESASSPSKSATDNNSVSPFMCYWPLACFFNQTSGQQVQAPESIAANPLPSASRIFPWNPANLGPTFGSYNPFIPSEIFWLNPRFFGPSGPGGNLEGRSSVNQPVLCSHFPAHIPPNDFQEKYGHRDSGQQDNKETDPKIELKNLGTLECPENYFKCFGESKCILQKNWCDGIVDCEDSSDEIHCTCKDRVAPNKLCDGFFDCPRGEDELGCYGCGNDSFSCLDWTRKNVQGNCVLLSQRCNGAEQCRNGRDEKDCHILTESFIDNNDISTIGHSSGYLFKNWFGKWYPACTLTEAWADKACRSEIGSLTGNPTIKMETALRESRLGPYISMTESGNIELTPECNDQAVFVKCPSIPCGSVVAGLSDEFSPYEDFMVASPNTLNGTTKSSVPLTTEAFEDLNNFEKISGDSRVVGGRASQPHAWPFLVAIYRDGYFHCGGTIINERWILTAAHCTESYNDHYYQIFAGLSRRFSFSPMAQIRQAQFVIPHPEYNGRIMRNDLALIKLNDPLRLNRWIRSTCLPTSVRGSPLVNEICTTVGWGATSENGPDPDYLREVEVPIAATCNFKFDRSSGIICAGWSEGGRDACQGDSGGPLMCRIPIESSNRWYIAGIVSHGEGCARPNKTGAYTRVSYYLPWINKTMNSDQEPFGPKPLADCPGFKCHEKMGKCLPFNRRCDKKVDCLNAEDETNCYHFYKSVEQTTEAFVNPSDEATPSEVVEEVAVNNFNSPKAAEKPVDNENFYGTVASIYPDENSLNDQNETDLNTTLGNEENVTDDIGDAGNEISESSSSRYDYENDILETDSRAHKNVAPTKDIDDTWKLIENTNDFICSNITQVISKPLRCDKKIDCEDGTDELNCRCIDILTIKYPLSICDGRIDCADKSDELYCNNRNTDQDTYLCPRSAVLIPAEKRCDRNKDCELHDDEKDCYALTNGEQIEVDIEGSTTLKKNGIVSINRNNLWNILCFTNITDLGKTADDYCGAVGFYKHESASFHPVNLRKLEVHLSSDNSSITFDPDEVIKRISPEDSDPWMCHALYVDCKMNFKEPVDEYLYKSNVPNNDTYLLPWEPAIFVDGKYHCPALLLNTEWAMTSTHCTNDINLDKNITAIIAGLSIPHQYVDGPHQQTRMVNHIENLDQFHTSLLHFDKLPVTRYIKPIFINNRPLVATEGEHCQATGVNKKLEKQSVGFDGVAEDCPSCKRCFRDVSKYECPKNGTMGKWSGFISCHNSRGWYPAAVFHERDILCEFEEPQALTGIEEMLPYLTTVMDQNYFKLPNAQCDADGMKCTEGKCLPFEKICDGIQDCRDGSDENEENCIRKKDHCNQLMEDESDNPSCGCSSRQLRCENGNCISKDLFCNGYVDCEDGSDEPLGCSCRDYLRLTSPHRLCNKVRDCFDKSDEAQEYCGCSNDHYECSNSTMTNGQKQCIPYDFVCDGHKDCLHGEDESLCRTIQSADDTVAAGRVLKRQLGVWFDECFPHPINSDQQAAIICTTMGYSSGVLLDEKSRSAYPTPQTIQEAPYYTINLNGLALIILKDDVPSAVLVSQRDECNRAFIKCFK</sequence>
<dbReference type="CDD" id="cd00190">
    <property type="entry name" value="Tryp_SPc"/>
    <property type="match status" value="1"/>
</dbReference>
<dbReference type="InterPro" id="IPR043504">
    <property type="entry name" value="Peptidase_S1_PA_chymotrypsin"/>
</dbReference>
<feature type="region of interest" description="Disordered" evidence="16">
    <location>
        <begin position="793"/>
        <end position="812"/>
    </location>
</feature>
<dbReference type="SUPFAM" id="SSF50494">
    <property type="entry name" value="Trypsin-like serine proteases"/>
    <property type="match status" value="2"/>
</dbReference>
<comment type="caution">
    <text evidence="13">Lacks conserved residue(s) required for the propagation of feature annotation.</text>
</comment>
<evidence type="ECO:0000256" key="1">
    <source>
        <dbReference type="ARBA" id="ARBA00022574"/>
    </source>
</evidence>
<keyword evidence="10" id="KW-0325">Glycoprotein</keyword>
<feature type="repeat" description="WD" evidence="14">
    <location>
        <begin position="151"/>
        <end position="192"/>
    </location>
</feature>
<keyword evidence="7" id="KW-0353">Hemolymph clotting</keyword>
<keyword evidence="19" id="KW-1185">Reference proteome</keyword>
<evidence type="ECO:0000256" key="10">
    <source>
        <dbReference type="ARBA" id="ARBA00023180"/>
    </source>
</evidence>
<evidence type="ECO:0000256" key="6">
    <source>
        <dbReference type="ARBA" id="ARBA00022801"/>
    </source>
</evidence>
<keyword evidence="5" id="KW-0677">Repeat</keyword>
<feature type="disulfide bond" evidence="13">
    <location>
        <begin position="1548"/>
        <end position="1563"/>
    </location>
</feature>
<keyword evidence="6 15" id="KW-0378">Hydrolase</keyword>
<reference evidence="18 19" key="1">
    <citation type="journal article" date="2021" name="J. Hered.">
        <title>A chromosome-level genome assembly of the parasitoid wasp, Cotesia glomerata (Hymenoptera: Braconidae).</title>
        <authorList>
            <person name="Pinto B.J."/>
            <person name="Weis J.J."/>
            <person name="Gamble T."/>
            <person name="Ode P.J."/>
            <person name="Paul R."/>
            <person name="Zaspel J.M."/>
        </authorList>
    </citation>
    <scope>NUCLEOTIDE SEQUENCE [LARGE SCALE GENOMIC DNA]</scope>
    <source>
        <strain evidence="18">CgM1</strain>
    </source>
</reference>
<dbReference type="EMBL" id="JAHXZJ010001119">
    <property type="protein sequence ID" value="KAH0554165.1"/>
    <property type="molecule type" value="Genomic_DNA"/>
</dbReference>
<dbReference type="CDD" id="cd00112">
    <property type="entry name" value="LDLa"/>
    <property type="match status" value="7"/>
</dbReference>
<name>A0AAV7INF3_COTGL</name>
<feature type="disulfide bond" evidence="13">
    <location>
        <begin position="1953"/>
        <end position="1965"/>
    </location>
</feature>
<dbReference type="InterPro" id="IPR036055">
    <property type="entry name" value="LDL_receptor-like_sf"/>
</dbReference>
<dbReference type="PROSITE" id="PS50082">
    <property type="entry name" value="WD_REPEATS_2"/>
    <property type="match status" value="5"/>
</dbReference>
<evidence type="ECO:0000256" key="16">
    <source>
        <dbReference type="SAM" id="MobiDB-lite"/>
    </source>
</evidence>
<dbReference type="InterPro" id="IPR001680">
    <property type="entry name" value="WD40_rpt"/>
</dbReference>
<evidence type="ECO:0000256" key="9">
    <source>
        <dbReference type="ARBA" id="ARBA00023157"/>
    </source>
</evidence>
<keyword evidence="4" id="KW-0732">Signal</keyword>
<feature type="disulfide bond" evidence="13">
    <location>
        <begin position="2011"/>
        <end position="2023"/>
    </location>
</feature>
<evidence type="ECO:0000259" key="17">
    <source>
        <dbReference type="PROSITE" id="PS50240"/>
    </source>
</evidence>
<gene>
    <name evidence="18" type="ORF">KQX54_008110</name>
</gene>
<dbReference type="PRINTS" id="PR00261">
    <property type="entry name" value="LDLRECEPTOR"/>
</dbReference>
<dbReference type="Pfam" id="PF00057">
    <property type="entry name" value="Ldl_recept_a"/>
    <property type="match status" value="3"/>
</dbReference>
<dbReference type="PROSITE" id="PS00134">
    <property type="entry name" value="TRYPSIN_HIS"/>
    <property type="match status" value="1"/>
</dbReference>
<evidence type="ECO:0000256" key="7">
    <source>
        <dbReference type="ARBA" id="ARBA00022820"/>
    </source>
</evidence>
<dbReference type="InterPro" id="IPR033116">
    <property type="entry name" value="TRYPSIN_SER"/>
</dbReference>
<dbReference type="PROSITE" id="PS50240">
    <property type="entry name" value="TRYPSIN_DOM"/>
    <property type="match status" value="1"/>
</dbReference>
<dbReference type="EC" id="3.4.21.84" evidence="12"/>
<feature type="disulfide bond" evidence="13">
    <location>
        <begin position="2018"/>
        <end position="2036"/>
    </location>
</feature>
<evidence type="ECO:0000256" key="5">
    <source>
        <dbReference type="ARBA" id="ARBA00022737"/>
    </source>
</evidence>
<feature type="repeat" description="WD" evidence="14">
    <location>
        <begin position="205"/>
        <end position="239"/>
    </location>
</feature>
<feature type="repeat" description="WD" evidence="14">
    <location>
        <begin position="111"/>
        <end position="145"/>
    </location>
</feature>
<dbReference type="SMART" id="SM00192">
    <property type="entry name" value="LDLa"/>
    <property type="match status" value="8"/>
</dbReference>
<keyword evidence="9 13" id="KW-1015">Disulfide bond</keyword>
<dbReference type="PANTHER" id="PTHR24252">
    <property type="entry name" value="ACROSIN-RELATED"/>
    <property type="match status" value="1"/>
</dbReference>
<dbReference type="Proteomes" id="UP000826195">
    <property type="component" value="Unassembled WGS sequence"/>
</dbReference>
<evidence type="ECO:0000256" key="13">
    <source>
        <dbReference type="PROSITE-ProRule" id="PRU00124"/>
    </source>
</evidence>
<feature type="repeat" description="WD" evidence="14">
    <location>
        <begin position="73"/>
        <end position="104"/>
    </location>
</feature>
<dbReference type="PROSITE" id="PS50294">
    <property type="entry name" value="WD_REPEATS_REGION"/>
    <property type="match status" value="3"/>
</dbReference>
<evidence type="ECO:0000256" key="14">
    <source>
        <dbReference type="PROSITE-ProRule" id="PRU00221"/>
    </source>
</evidence>
<dbReference type="InterPro" id="IPR015420">
    <property type="entry name" value="Peptidase_S1A_nudel"/>
</dbReference>
<evidence type="ECO:0000256" key="2">
    <source>
        <dbReference type="ARBA" id="ARBA00022659"/>
    </source>
</evidence>